<feature type="region of interest" description="Disordered" evidence="2">
    <location>
        <begin position="405"/>
        <end position="453"/>
    </location>
</feature>
<evidence type="ECO:0000259" key="3">
    <source>
        <dbReference type="PROSITE" id="PS50158"/>
    </source>
</evidence>
<dbReference type="Proteomes" id="UP001303473">
    <property type="component" value="Unassembled WGS sequence"/>
</dbReference>
<dbReference type="InterPro" id="IPR021109">
    <property type="entry name" value="Peptidase_aspartic_dom_sf"/>
</dbReference>
<keyword evidence="1" id="KW-0479">Metal-binding</keyword>
<sequence length="902" mass="102036">MARDNCEGVAAIAKARKEVRFRFEDLQRVLPGQDQRQSINEPDAVPGLRRASQGLTDEHFPNPETDPSVTVGRDIDDIIDLDNLEAGGGQRAQTSADGPTFKDYYKHVVPRIPDFRYTVTSEEFQQDVTSRAEALAEIYGAVSKKTGPCFPFKALSEEAQRGLPYEGVVDSADFSKLVEQNPEAIFHEFKLRTFWFYAYKELAEELHTQARSLDSNMVITQGWLAKIERAPFLAKLREDAAKWREQGPGTNIEQEAVDQILEQLAEKDNQITDQNAIIAELHAEVRNLRRERQETPAQQSIVTSEALLKHLWNEYHNHRQEEEARDKFDDLQMQPGDDYYAFKNNFVRYAGECQKPKDQWKKEFRRKLTANLQVALAGHYANPRVDFEEYANLGADIAMTYQQAYKKREKEKAKPTKSPNNSGNSRNRNNRTPSSGNKFGGSAPPAPRPRGPTAEEAKKLLLEGRCFICKEKGHTKATCPNKERLAMEHDARLQAIADRFAGKQSSQNNKDNTEQSPRALGESDSHPGEGSVEVFGLDVLPEDIPSILEMDLGEFLGGEPLVCPCTIANDGLSLTTQDALIDSGANGYIFVSLAFAKKLRKILHTVATSDFPPRRIGGYSGDGVQKIRTMIQADIIVQGRTIKEEWMMVVKMNHDLILGQHWLRKHDLLVDSRRRRILFPPEWLPDPTWWKTIPMDGNNQLLRDPKYQEDVVRREARMEEQDQQRRAGFQISKRIKELEDATKEKEKLTDSVNPPIQGPVTLLQRSPGTAGTKPRDRPLALMDRAIAQANREELGPGVDPVSPPRQLTGGEPEGWSRDSEGPYRLRRDSTGWYKDRPLTIAVVGASVFSRTVDPDTVSVTCLHEIDKIIRDKKADLLAREEEPLRILIREAVPEQGRFGHLT</sequence>
<evidence type="ECO:0000256" key="2">
    <source>
        <dbReference type="SAM" id="MobiDB-lite"/>
    </source>
</evidence>
<organism evidence="4 5">
    <name type="scientific">Diplogelasinospora grovesii</name>
    <dbReference type="NCBI Taxonomy" id="303347"/>
    <lineage>
        <taxon>Eukaryota</taxon>
        <taxon>Fungi</taxon>
        <taxon>Dikarya</taxon>
        <taxon>Ascomycota</taxon>
        <taxon>Pezizomycotina</taxon>
        <taxon>Sordariomycetes</taxon>
        <taxon>Sordariomycetidae</taxon>
        <taxon>Sordariales</taxon>
        <taxon>Diplogelasinosporaceae</taxon>
        <taxon>Diplogelasinospora</taxon>
    </lineage>
</organism>
<feature type="region of interest" description="Disordered" evidence="2">
    <location>
        <begin position="740"/>
        <end position="824"/>
    </location>
</feature>
<dbReference type="InterPro" id="IPR036875">
    <property type="entry name" value="Znf_CCHC_sf"/>
</dbReference>
<dbReference type="PROSITE" id="PS50158">
    <property type="entry name" value="ZF_CCHC"/>
    <property type="match status" value="1"/>
</dbReference>
<feature type="compositionally biased region" description="Low complexity" evidence="2">
    <location>
        <begin position="418"/>
        <end position="437"/>
    </location>
</feature>
<protein>
    <recommendedName>
        <fullName evidence="3">CCHC-type domain-containing protein</fullName>
    </recommendedName>
</protein>
<proteinExistence type="predicted"/>
<dbReference type="InterPro" id="IPR001878">
    <property type="entry name" value="Znf_CCHC"/>
</dbReference>
<dbReference type="CDD" id="cd00303">
    <property type="entry name" value="retropepsin_like"/>
    <property type="match status" value="1"/>
</dbReference>
<feature type="compositionally biased region" description="Polar residues" evidence="2">
    <location>
        <begin position="503"/>
        <end position="516"/>
    </location>
</feature>
<evidence type="ECO:0000313" key="4">
    <source>
        <dbReference type="EMBL" id="KAK3938273.1"/>
    </source>
</evidence>
<evidence type="ECO:0000256" key="1">
    <source>
        <dbReference type="PROSITE-ProRule" id="PRU00047"/>
    </source>
</evidence>
<keyword evidence="1" id="KW-0863">Zinc-finger</keyword>
<reference evidence="5" key="1">
    <citation type="journal article" date="2023" name="Mol. Phylogenet. Evol.">
        <title>Genome-scale phylogeny and comparative genomics of the fungal order Sordariales.</title>
        <authorList>
            <person name="Hensen N."/>
            <person name="Bonometti L."/>
            <person name="Westerberg I."/>
            <person name="Brannstrom I.O."/>
            <person name="Guillou S."/>
            <person name="Cros-Aarteil S."/>
            <person name="Calhoun S."/>
            <person name="Haridas S."/>
            <person name="Kuo A."/>
            <person name="Mondo S."/>
            <person name="Pangilinan J."/>
            <person name="Riley R."/>
            <person name="LaButti K."/>
            <person name="Andreopoulos B."/>
            <person name="Lipzen A."/>
            <person name="Chen C."/>
            <person name="Yan M."/>
            <person name="Daum C."/>
            <person name="Ng V."/>
            <person name="Clum A."/>
            <person name="Steindorff A."/>
            <person name="Ohm R.A."/>
            <person name="Martin F."/>
            <person name="Silar P."/>
            <person name="Natvig D.O."/>
            <person name="Lalanne C."/>
            <person name="Gautier V."/>
            <person name="Ament-Velasquez S.L."/>
            <person name="Kruys A."/>
            <person name="Hutchinson M.I."/>
            <person name="Powell A.J."/>
            <person name="Barry K."/>
            <person name="Miller A.N."/>
            <person name="Grigoriev I.V."/>
            <person name="Debuchy R."/>
            <person name="Gladieux P."/>
            <person name="Hiltunen Thoren M."/>
            <person name="Johannesson H."/>
        </authorList>
    </citation>
    <scope>NUCLEOTIDE SEQUENCE [LARGE SCALE GENOMIC DNA]</scope>
    <source>
        <strain evidence="5">CBS 340.73</strain>
    </source>
</reference>
<name>A0AAN6N5S2_9PEZI</name>
<feature type="region of interest" description="Disordered" evidence="2">
    <location>
        <begin position="499"/>
        <end position="532"/>
    </location>
</feature>
<evidence type="ECO:0000313" key="5">
    <source>
        <dbReference type="Proteomes" id="UP001303473"/>
    </source>
</evidence>
<dbReference type="EMBL" id="MU853833">
    <property type="protein sequence ID" value="KAK3938273.1"/>
    <property type="molecule type" value="Genomic_DNA"/>
</dbReference>
<gene>
    <name evidence="4" type="ORF">QBC46DRAFT_451301</name>
</gene>
<keyword evidence="1" id="KW-0862">Zinc</keyword>
<keyword evidence="5" id="KW-1185">Reference proteome</keyword>
<dbReference type="GO" id="GO:0008270">
    <property type="term" value="F:zinc ion binding"/>
    <property type="evidence" value="ECO:0007669"/>
    <property type="project" value="UniProtKB-KW"/>
</dbReference>
<dbReference type="GO" id="GO:0003676">
    <property type="term" value="F:nucleic acid binding"/>
    <property type="evidence" value="ECO:0007669"/>
    <property type="project" value="InterPro"/>
</dbReference>
<dbReference type="SUPFAM" id="SSF57756">
    <property type="entry name" value="Retrovirus zinc finger-like domains"/>
    <property type="match status" value="1"/>
</dbReference>
<dbReference type="Gene3D" id="2.40.70.10">
    <property type="entry name" value="Acid Proteases"/>
    <property type="match status" value="1"/>
</dbReference>
<feature type="region of interest" description="Disordered" evidence="2">
    <location>
        <begin position="52"/>
        <end position="71"/>
    </location>
</feature>
<feature type="compositionally biased region" description="Basic and acidic residues" evidence="2">
    <location>
        <begin position="740"/>
        <end position="749"/>
    </location>
</feature>
<feature type="compositionally biased region" description="Basic and acidic residues" evidence="2">
    <location>
        <begin position="814"/>
        <end position="824"/>
    </location>
</feature>
<accession>A0AAN6N5S2</accession>
<dbReference type="AlphaFoldDB" id="A0AAN6N5S2"/>
<feature type="domain" description="CCHC-type" evidence="3">
    <location>
        <begin position="465"/>
        <end position="481"/>
    </location>
</feature>
<comment type="caution">
    <text evidence="4">The sequence shown here is derived from an EMBL/GenBank/DDBJ whole genome shotgun (WGS) entry which is preliminary data.</text>
</comment>